<keyword evidence="2" id="KW-1185">Reference proteome</keyword>
<reference evidence="1 2" key="1">
    <citation type="journal article" date="2015" name="Int. J. Syst. Evol. Microbiol.">
        <title>Hyunsoonleella pacifica sp. nov., isolated from seawater of South Pacific Gyre.</title>
        <authorList>
            <person name="Gao X."/>
            <person name="Zhang Z."/>
            <person name="Dai X."/>
            <person name="Zhang X.H."/>
        </authorList>
    </citation>
    <scope>NUCLEOTIDE SEQUENCE [LARGE SCALE GENOMIC DNA]</scope>
    <source>
        <strain evidence="1 2">SW033</strain>
    </source>
</reference>
<dbReference type="RefSeq" id="WP_130935327.1">
    <property type="nucleotide sequence ID" value="NZ_BMEE01000001.1"/>
</dbReference>
<dbReference type="EMBL" id="SIRS01000001">
    <property type="protein sequence ID" value="TBN18811.1"/>
    <property type="molecule type" value="Genomic_DNA"/>
</dbReference>
<name>A0A4V2JBD4_9FLAO</name>
<organism evidence="1 2">
    <name type="scientific">Hyunsoonleella pacifica</name>
    <dbReference type="NCBI Taxonomy" id="1080224"/>
    <lineage>
        <taxon>Bacteria</taxon>
        <taxon>Pseudomonadati</taxon>
        <taxon>Bacteroidota</taxon>
        <taxon>Flavobacteriia</taxon>
        <taxon>Flavobacteriales</taxon>
        <taxon>Flavobacteriaceae</taxon>
    </lineage>
</organism>
<proteinExistence type="predicted"/>
<evidence type="ECO:0000313" key="1">
    <source>
        <dbReference type="EMBL" id="TBN18811.1"/>
    </source>
</evidence>
<accession>A0A4V2JBD4</accession>
<dbReference type="OrthoDB" id="1354274at2"/>
<comment type="caution">
    <text evidence="1">The sequence shown here is derived from an EMBL/GenBank/DDBJ whole genome shotgun (WGS) entry which is preliminary data.</text>
</comment>
<gene>
    <name evidence="1" type="ORF">EYD46_01735</name>
</gene>
<protein>
    <submittedName>
        <fullName evidence="1">Uncharacterized protein</fullName>
    </submittedName>
</protein>
<dbReference type="Proteomes" id="UP000292372">
    <property type="component" value="Unassembled WGS sequence"/>
</dbReference>
<evidence type="ECO:0000313" key="2">
    <source>
        <dbReference type="Proteomes" id="UP000292372"/>
    </source>
</evidence>
<sequence length="112" mass="13134">MDDINMLYKNDYGIAFKWKRCPLEHFKKVNFVFDKTVFHLTEAEILMFSDFINKSLDRLIQNANKSDVDELTFLETPIPQISLVMNYENLVLLQNLIEGSLLELGIDMMLNN</sequence>
<dbReference type="AlphaFoldDB" id="A0A4V2JBD4"/>